<evidence type="ECO:0000313" key="3">
    <source>
        <dbReference type="RefSeq" id="XP_042609243.1"/>
    </source>
</evidence>
<dbReference type="SMART" id="SM00213">
    <property type="entry name" value="UBQ"/>
    <property type="match status" value="1"/>
</dbReference>
<dbReference type="InterPro" id="IPR029071">
    <property type="entry name" value="Ubiquitin-like_domsf"/>
</dbReference>
<dbReference type="KEGG" id="ccar:109096751"/>
<feature type="domain" description="Ubiquitin-like" evidence="2">
    <location>
        <begin position="47"/>
        <end position="81"/>
    </location>
</feature>
<dbReference type="Gene3D" id="3.10.20.90">
    <property type="entry name" value="Phosphatidylinositol 3-kinase Catalytic Subunit, Chain A, domain 1"/>
    <property type="match status" value="1"/>
</dbReference>
<dbReference type="Proteomes" id="UP001155660">
    <property type="component" value="Chromosome B25"/>
</dbReference>
<dbReference type="InterPro" id="IPR000626">
    <property type="entry name" value="Ubiquitin-like_dom"/>
</dbReference>
<dbReference type="PROSITE" id="PS50053">
    <property type="entry name" value="UBIQUITIN_2"/>
    <property type="match status" value="1"/>
</dbReference>
<dbReference type="Pfam" id="PF00240">
    <property type="entry name" value="ubiquitin"/>
    <property type="match status" value="1"/>
</dbReference>
<name>A0A9Q9XWE0_CYPCA</name>
<dbReference type="AlphaFoldDB" id="A0A9Q9XWE0"/>
<accession>A0A9Q9XWE0</accession>
<organism evidence="3">
    <name type="scientific">Cyprinus carpio</name>
    <name type="common">Common carp</name>
    <dbReference type="NCBI Taxonomy" id="7962"/>
    <lineage>
        <taxon>Eukaryota</taxon>
        <taxon>Metazoa</taxon>
        <taxon>Chordata</taxon>
        <taxon>Craniata</taxon>
        <taxon>Vertebrata</taxon>
        <taxon>Euteleostomi</taxon>
        <taxon>Actinopterygii</taxon>
        <taxon>Neopterygii</taxon>
        <taxon>Teleostei</taxon>
        <taxon>Ostariophysi</taxon>
        <taxon>Cypriniformes</taxon>
        <taxon>Cyprinidae</taxon>
        <taxon>Cyprininae</taxon>
        <taxon>Cyprinus</taxon>
    </lineage>
</organism>
<protein>
    <submittedName>
        <fullName evidence="3">Ubiquitin-like</fullName>
    </submittedName>
</protein>
<gene>
    <name evidence="3" type="primary">LOC109096751</name>
</gene>
<dbReference type="OrthoDB" id="428577at2759"/>
<dbReference type="SUPFAM" id="SSF54236">
    <property type="entry name" value="Ubiquitin-like"/>
    <property type="match status" value="1"/>
</dbReference>
<evidence type="ECO:0000259" key="2">
    <source>
        <dbReference type="PROSITE" id="PS50053"/>
    </source>
</evidence>
<evidence type="ECO:0000256" key="1">
    <source>
        <dbReference type="SAM" id="MobiDB-lite"/>
    </source>
</evidence>
<proteinExistence type="predicted"/>
<sequence>MSVKIFIVELTGQRRTVCVDSEELKNMTVEEFKRRFFHEEEYQWGIRLIFEGKQLEDARTLGSYGILNESTIFALPRIRGGGPPPPEDEDKRIPRTESMEALASMQQTEPEPNRSCLIL</sequence>
<dbReference type="CDD" id="cd17039">
    <property type="entry name" value="Ubl_ubiquitin_like"/>
    <property type="match status" value="1"/>
</dbReference>
<dbReference type="GeneID" id="109096751"/>
<feature type="region of interest" description="Disordered" evidence="1">
    <location>
        <begin position="100"/>
        <end position="119"/>
    </location>
</feature>
<reference evidence="3" key="1">
    <citation type="submission" date="2025-08" db="UniProtKB">
        <authorList>
            <consortium name="RefSeq"/>
        </authorList>
    </citation>
    <scope>IDENTIFICATION</scope>
    <source>
        <tissue evidence="3">Muscle</tissue>
    </source>
</reference>
<dbReference type="RefSeq" id="XP_042609243.1">
    <property type="nucleotide sequence ID" value="XM_042753309.1"/>
</dbReference>